<feature type="non-terminal residue" evidence="1">
    <location>
        <position position="1"/>
    </location>
</feature>
<protein>
    <submittedName>
        <fullName evidence="1">Putative ovule protein</fullName>
    </submittedName>
</protein>
<proteinExistence type="predicted"/>
<sequence>TTGLCLGGFEQTPRAHSETWAVLALLSSSAVVLRVYERTTTFWQRRIFVGPRICGWTLTFAKR</sequence>
<dbReference type="AlphaFoldDB" id="A0A0V0HE68"/>
<evidence type="ECO:0000313" key="1">
    <source>
        <dbReference type="EMBL" id="JAP18557.1"/>
    </source>
</evidence>
<organism evidence="1">
    <name type="scientific">Solanum chacoense</name>
    <name type="common">Chaco potato</name>
    <dbReference type="NCBI Taxonomy" id="4108"/>
    <lineage>
        <taxon>Eukaryota</taxon>
        <taxon>Viridiplantae</taxon>
        <taxon>Streptophyta</taxon>
        <taxon>Embryophyta</taxon>
        <taxon>Tracheophyta</taxon>
        <taxon>Spermatophyta</taxon>
        <taxon>Magnoliopsida</taxon>
        <taxon>eudicotyledons</taxon>
        <taxon>Gunneridae</taxon>
        <taxon>Pentapetalae</taxon>
        <taxon>asterids</taxon>
        <taxon>lamiids</taxon>
        <taxon>Solanales</taxon>
        <taxon>Solanaceae</taxon>
        <taxon>Solanoideae</taxon>
        <taxon>Solaneae</taxon>
        <taxon>Solanum</taxon>
    </lineage>
</organism>
<accession>A0A0V0HE68</accession>
<reference evidence="1" key="1">
    <citation type="submission" date="2015-12" db="EMBL/GenBank/DDBJ databases">
        <title>Gene expression during late stages of embryo sac development: a critical building block for successful pollen-pistil interactions.</title>
        <authorList>
            <person name="Liu Y."/>
            <person name="Joly V."/>
            <person name="Sabar M."/>
            <person name="Matton D.P."/>
        </authorList>
    </citation>
    <scope>NUCLEOTIDE SEQUENCE</scope>
</reference>
<dbReference type="EMBL" id="GEDG01021129">
    <property type="protein sequence ID" value="JAP18557.1"/>
    <property type="molecule type" value="Transcribed_RNA"/>
</dbReference>
<name>A0A0V0HE68_SOLCH</name>